<dbReference type="InterPro" id="IPR011333">
    <property type="entry name" value="SKP1/BTB/POZ_sf"/>
</dbReference>
<dbReference type="OrthoDB" id="6359816at2759"/>
<dbReference type="AlphaFoldDB" id="A0A319DZR4"/>
<name>A0A319DZR4_ASPSB</name>
<dbReference type="PROSITE" id="PS50097">
    <property type="entry name" value="BTB"/>
    <property type="match status" value="1"/>
</dbReference>
<dbReference type="STRING" id="1448318.A0A319DZR4"/>
<dbReference type="PANTHER" id="PTHR47843:SF5">
    <property type="entry name" value="BTB_POZ DOMAIN PROTEIN"/>
    <property type="match status" value="1"/>
</dbReference>
<evidence type="ECO:0000313" key="3">
    <source>
        <dbReference type="EMBL" id="PYI03306.1"/>
    </source>
</evidence>
<feature type="compositionally biased region" description="Basic and acidic residues" evidence="1">
    <location>
        <begin position="233"/>
        <end position="243"/>
    </location>
</feature>
<dbReference type="InterPro" id="IPR000210">
    <property type="entry name" value="BTB/POZ_dom"/>
</dbReference>
<organism evidence="3 4">
    <name type="scientific">Aspergillus sclerotiicarbonarius (strain CBS 121057 / IBT 28362)</name>
    <dbReference type="NCBI Taxonomy" id="1448318"/>
    <lineage>
        <taxon>Eukaryota</taxon>
        <taxon>Fungi</taxon>
        <taxon>Dikarya</taxon>
        <taxon>Ascomycota</taxon>
        <taxon>Pezizomycotina</taxon>
        <taxon>Eurotiomycetes</taxon>
        <taxon>Eurotiomycetidae</taxon>
        <taxon>Eurotiales</taxon>
        <taxon>Aspergillaceae</taxon>
        <taxon>Aspergillus</taxon>
        <taxon>Aspergillus subgen. Circumdati</taxon>
    </lineage>
</organism>
<keyword evidence="4" id="KW-1185">Reference proteome</keyword>
<accession>A0A319DZR4</accession>
<dbReference type="Pfam" id="PF00651">
    <property type="entry name" value="BTB"/>
    <property type="match status" value="1"/>
</dbReference>
<dbReference type="EMBL" id="KZ826382">
    <property type="protein sequence ID" value="PYI03306.1"/>
    <property type="molecule type" value="Genomic_DNA"/>
</dbReference>
<evidence type="ECO:0000256" key="1">
    <source>
        <dbReference type="SAM" id="MobiDB-lite"/>
    </source>
</evidence>
<dbReference type="Proteomes" id="UP000248423">
    <property type="component" value="Unassembled WGS sequence"/>
</dbReference>
<sequence>MSTVGHPIRHSAFQDAMGELLRSGDYSDLTITCGGYVYKVHRAIICPQWHHLGVFISDSFKGPGDWVLDLPNDNPPTIYRILDYLYTQDYDDHGFGAQWVSPKEGVLYRPGPDPENFQRCPIALQVPRNNIMVYLTAEKYGFSSLMSLAAEKLGHWAGIYRRSIAFVDILEEVLTLELGRNSKLRGAIVDASVDHIHELIERDEFVKLTTQFPDFGSEVLTLVVKNKLSEQRHRLREQRNRGREQKKRRRERS</sequence>
<feature type="domain" description="BTB" evidence="2">
    <location>
        <begin position="27"/>
        <end position="87"/>
    </location>
</feature>
<dbReference type="VEuPathDB" id="FungiDB:BO78DRAFT_375396"/>
<gene>
    <name evidence="3" type="ORF">BO78DRAFT_375396</name>
</gene>
<dbReference type="PANTHER" id="PTHR47843">
    <property type="entry name" value="BTB DOMAIN-CONTAINING PROTEIN-RELATED"/>
    <property type="match status" value="1"/>
</dbReference>
<protein>
    <recommendedName>
        <fullName evidence="2">BTB domain-containing protein</fullName>
    </recommendedName>
</protein>
<reference evidence="3 4" key="1">
    <citation type="submission" date="2018-02" db="EMBL/GenBank/DDBJ databases">
        <title>The genomes of Aspergillus section Nigri reveals drivers in fungal speciation.</title>
        <authorList>
            <consortium name="DOE Joint Genome Institute"/>
            <person name="Vesth T.C."/>
            <person name="Nybo J."/>
            <person name="Theobald S."/>
            <person name="Brandl J."/>
            <person name="Frisvad J.C."/>
            <person name="Nielsen K.F."/>
            <person name="Lyhne E.K."/>
            <person name="Kogle M.E."/>
            <person name="Kuo A."/>
            <person name="Riley R."/>
            <person name="Clum A."/>
            <person name="Nolan M."/>
            <person name="Lipzen A."/>
            <person name="Salamov A."/>
            <person name="Henrissat B."/>
            <person name="Wiebenga A."/>
            <person name="De vries R.P."/>
            <person name="Grigoriev I.V."/>
            <person name="Mortensen U.H."/>
            <person name="Andersen M.R."/>
            <person name="Baker S.E."/>
        </authorList>
    </citation>
    <scope>NUCLEOTIDE SEQUENCE [LARGE SCALE GENOMIC DNA]</scope>
    <source>
        <strain evidence="3 4">CBS 121057</strain>
    </source>
</reference>
<dbReference type="Gene3D" id="3.30.710.10">
    <property type="entry name" value="Potassium Channel Kv1.1, Chain A"/>
    <property type="match status" value="1"/>
</dbReference>
<evidence type="ECO:0000259" key="2">
    <source>
        <dbReference type="PROSITE" id="PS50097"/>
    </source>
</evidence>
<feature type="region of interest" description="Disordered" evidence="1">
    <location>
        <begin position="233"/>
        <end position="253"/>
    </location>
</feature>
<dbReference type="CDD" id="cd18186">
    <property type="entry name" value="BTB_POZ_ZBTB_KLHL-like"/>
    <property type="match status" value="1"/>
</dbReference>
<evidence type="ECO:0000313" key="4">
    <source>
        <dbReference type="Proteomes" id="UP000248423"/>
    </source>
</evidence>
<dbReference type="SUPFAM" id="SSF54695">
    <property type="entry name" value="POZ domain"/>
    <property type="match status" value="1"/>
</dbReference>
<proteinExistence type="predicted"/>
<feature type="compositionally biased region" description="Basic residues" evidence="1">
    <location>
        <begin position="244"/>
        <end position="253"/>
    </location>
</feature>